<comment type="caution">
    <text evidence="2">The sequence shown here is derived from an EMBL/GenBank/DDBJ whole genome shotgun (WGS) entry which is preliminary data.</text>
</comment>
<name>A0A699QLV5_TANCI</name>
<accession>A0A699QLV5</accession>
<evidence type="ECO:0000313" key="2">
    <source>
        <dbReference type="EMBL" id="GFC70023.1"/>
    </source>
</evidence>
<dbReference type="AlphaFoldDB" id="A0A699QLV5"/>
<reference evidence="2" key="1">
    <citation type="journal article" date="2019" name="Sci. Rep.">
        <title>Draft genome of Tanacetum cinerariifolium, the natural source of mosquito coil.</title>
        <authorList>
            <person name="Yamashiro T."/>
            <person name="Shiraishi A."/>
            <person name="Satake H."/>
            <person name="Nakayama K."/>
        </authorList>
    </citation>
    <scope>NUCLEOTIDE SEQUENCE</scope>
</reference>
<feature type="non-terminal residue" evidence="2">
    <location>
        <position position="1"/>
    </location>
</feature>
<sequence length="87" mass="9995">DDDVEERVGKTLHKWQMEDSSRARRFIAKSIKSSESEDEVYNEGGDDVAVEDGDGDDDVVEETAGEKRKRVAEAYLEKMREMARREI</sequence>
<protein>
    <submittedName>
        <fullName evidence="2">Transducin/WD40 repeat-like superfamily protein</fullName>
    </submittedName>
</protein>
<proteinExistence type="predicted"/>
<dbReference type="EMBL" id="BKCJ011027043">
    <property type="protein sequence ID" value="GFC70023.1"/>
    <property type="molecule type" value="Genomic_DNA"/>
</dbReference>
<feature type="non-terminal residue" evidence="2">
    <location>
        <position position="87"/>
    </location>
</feature>
<feature type="region of interest" description="Disordered" evidence="1">
    <location>
        <begin position="33"/>
        <end position="66"/>
    </location>
</feature>
<organism evidence="2">
    <name type="scientific">Tanacetum cinerariifolium</name>
    <name type="common">Dalmatian daisy</name>
    <name type="synonym">Chrysanthemum cinerariifolium</name>
    <dbReference type="NCBI Taxonomy" id="118510"/>
    <lineage>
        <taxon>Eukaryota</taxon>
        <taxon>Viridiplantae</taxon>
        <taxon>Streptophyta</taxon>
        <taxon>Embryophyta</taxon>
        <taxon>Tracheophyta</taxon>
        <taxon>Spermatophyta</taxon>
        <taxon>Magnoliopsida</taxon>
        <taxon>eudicotyledons</taxon>
        <taxon>Gunneridae</taxon>
        <taxon>Pentapetalae</taxon>
        <taxon>asterids</taxon>
        <taxon>campanulids</taxon>
        <taxon>Asterales</taxon>
        <taxon>Asteraceae</taxon>
        <taxon>Asteroideae</taxon>
        <taxon>Anthemideae</taxon>
        <taxon>Anthemidinae</taxon>
        <taxon>Tanacetum</taxon>
    </lineage>
</organism>
<feature type="compositionally biased region" description="Acidic residues" evidence="1">
    <location>
        <begin position="36"/>
        <end position="63"/>
    </location>
</feature>
<gene>
    <name evidence="2" type="ORF">Tci_841993</name>
</gene>
<evidence type="ECO:0000256" key="1">
    <source>
        <dbReference type="SAM" id="MobiDB-lite"/>
    </source>
</evidence>